<evidence type="ECO:0000256" key="3">
    <source>
        <dbReference type="ARBA" id="ARBA00022552"/>
    </source>
</evidence>
<evidence type="ECO:0000256" key="5">
    <source>
        <dbReference type="HAMAP-Rule" id="MF_00014"/>
    </source>
</evidence>
<feature type="domain" description="RimM N-terminal" evidence="6">
    <location>
        <begin position="10"/>
        <end position="87"/>
    </location>
</feature>
<accession>A0A369A1V7</accession>
<keyword evidence="3 5" id="KW-0698">rRNA processing</keyword>
<evidence type="ECO:0000256" key="1">
    <source>
        <dbReference type="ARBA" id="ARBA00022490"/>
    </source>
</evidence>
<evidence type="ECO:0000313" key="9">
    <source>
        <dbReference type="Proteomes" id="UP000253517"/>
    </source>
</evidence>
<dbReference type="Pfam" id="PF01782">
    <property type="entry name" value="RimM"/>
    <property type="match status" value="1"/>
</dbReference>
<comment type="subcellular location">
    <subcellularLocation>
        <location evidence="5">Cytoplasm</location>
    </subcellularLocation>
</comment>
<dbReference type="GO" id="GO:0043022">
    <property type="term" value="F:ribosome binding"/>
    <property type="evidence" value="ECO:0007669"/>
    <property type="project" value="InterPro"/>
</dbReference>
<dbReference type="GO" id="GO:0006364">
    <property type="term" value="P:rRNA processing"/>
    <property type="evidence" value="ECO:0007669"/>
    <property type="project" value="UniProtKB-UniRule"/>
</dbReference>
<dbReference type="InterPro" id="IPR011033">
    <property type="entry name" value="PRC_barrel-like_sf"/>
</dbReference>
<keyword evidence="2 5" id="KW-0690">Ribosome biogenesis</keyword>
<organism evidence="8 9">
    <name type="scientific">Schleiferia thermophila</name>
    <dbReference type="NCBI Taxonomy" id="884107"/>
    <lineage>
        <taxon>Bacteria</taxon>
        <taxon>Pseudomonadati</taxon>
        <taxon>Bacteroidota</taxon>
        <taxon>Flavobacteriia</taxon>
        <taxon>Flavobacteriales</taxon>
        <taxon>Schleiferiaceae</taxon>
        <taxon>Schleiferia</taxon>
    </lineage>
</organism>
<comment type="subunit">
    <text evidence="5">Binds ribosomal protein uS19.</text>
</comment>
<dbReference type="EMBL" id="QPJS01000004">
    <property type="protein sequence ID" value="RCX02418.1"/>
    <property type="molecule type" value="Genomic_DNA"/>
</dbReference>
<protein>
    <recommendedName>
        <fullName evidence="5">Ribosome maturation factor RimM</fullName>
    </recommendedName>
</protein>
<comment type="function">
    <text evidence="5">An accessory protein needed during the final step in the assembly of 30S ribosomal subunit, possibly for assembly of the head region. Essential for efficient processing of 16S rRNA. May be needed both before and after RbfA during the maturation of 16S rRNA. It has affinity for free ribosomal 30S subunits but not for 70S ribosomes.</text>
</comment>
<comment type="caution">
    <text evidence="8">The sequence shown here is derived from an EMBL/GenBank/DDBJ whole genome shotgun (WGS) entry which is preliminary data.</text>
</comment>
<keyword evidence="4 5" id="KW-0143">Chaperone</keyword>
<dbReference type="GO" id="GO:0042274">
    <property type="term" value="P:ribosomal small subunit biogenesis"/>
    <property type="evidence" value="ECO:0007669"/>
    <property type="project" value="UniProtKB-UniRule"/>
</dbReference>
<feature type="domain" description="Ribosome maturation factor RimM PRC barrel" evidence="7">
    <location>
        <begin position="112"/>
        <end position="170"/>
    </location>
</feature>
<proteinExistence type="inferred from homology"/>
<dbReference type="GO" id="GO:0005737">
    <property type="term" value="C:cytoplasm"/>
    <property type="evidence" value="ECO:0007669"/>
    <property type="project" value="UniProtKB-SubCell"/>
</dbReference>
<dbReference type="InterPro" id="IPR036976">
    <property type="entry name" value="RimM_N_sf"/>
</dbReference>
<dbReference type="Gene3D" id="2.30.30.240">
    <property type="entry name" value="PRC-barrel domain"/>
    <property type="match status" value="1"/>
</dbReference>
<dbReference type="AlphaFoldDB" id="A0A369A1V7"/>
<dbReference type="SUPFAM" id="SSF50447">
    <property type="entry name" value="Translation proteins"/>
    <property type="match status" value="1"/>
</dbReference>
<dbReference type="SUPFAM" id="SSF50346">
    <property type="entry name" value="PRC-barrel domain"/>
    <property type="match status" value="1"/>
</dbReference>
<comment type="domain">
    <text evidence="5">The PRC barrel domain binds ribosomal protein uS19.</text>
</comment>
<sequence length="182" mass="20798">MSKSKLIPFGKIIKPHGLNGHVVFKLYNDNLDISNLDHLFIDIGADTLPFLIEYIQTLPKGFKIKFEEFSKLEDTTDIIGREAFLREHDYNRLLQESGVEEIPILEYAAFIENENQPFGKVVSVLENKYQNVIEIAHNSGAQVLVPWVEPFIVSIDHSNKKIIFRLPEGLLDMYLGKKIIGS</sequence>
<evidence type="ECO:0000259" key="7">
    <source>
        <dbReference type="Pfam" id="PF24986"/>
    </source>
</evidence>
<name>A0A369A1V7_9FLAO</name>
<evidence type="ECO:0000259" key="6">
    <source>
        <dbReference type="Pfam" id="PF01782"/>
    </source>
</evidence>
<dbReference type="InterPro" id="IPR009000">
    <property type="entry name" value="Transl_B-barrel_sf"/>
</dbReference>
<dbReference type="Pfam" id="PF24986">
    <property type="entry name" value="PRC_RimM"/>
    <property type="match status" value="1"/>
</dbReference>
<evidence type="ECO:0000256" key="4">
    <source>
        <dbReference type="ARBA" id="ARBA00023186"/>
    </source>
</evidence>
<gene>
    <name evidence="5" type="primary">rimM</name>
    <name evidence="8" type="ORF">DES35_104179</name>
</gene>
<evidence type="ECO:0000256" key="2">
    <source>
        <dbReference type="ARBA" id="ARBA00022517"/>
    </source>
</evidence>
<dbReference type="Gene3D" id="2.40.30.60">
    <property type="entry name" value="RimM"/>
    <property type="match status" value="1"/>
</dbReference>
<evidence type="ECO:0000313" key="8">
    <source>
        <dbReference type="EMBL" id="RCX02418.1"/>
    </source>
</evidence>
<keyword evidence="9" id="KW-1185">Reference proteome</keyword>
<reference evidence="8 9" key="1">
    <citation type="submission" date="2018-07" db="EMBL/GenBank/DDBJ databases">
        <title>Genomic Encyclopedia of Type Strains, Phase IV (KMG-IV): sequencing the most valuable type-strain genomes for metagenomic binning, comparative biology and taxonomic classification.</title>
        <authorList>
            <person name="Goeker M."/>
        </authorList>
    </citation>
    <scope>NUCLEOTIDE SEQUENCE [LARGE SCALE GENOMIC DNA]</scope>
    <source>
        <strain evidence="8 9">DSM 21410</strain>
    </source>
</reference>
<dbReference type="PANTHER" id="PTHR33692">
    <property type="entry name" value="RIBOSOME MATURATION FACTOR RIMM"/>
    <property type="match status" value="1"/>
</dbReference>
<dbReference type="HAMAP" id="MF_00014">
    <property type="entry name" value="Ribosome_mat_RimM"/>
    <property type="match status" value="1"/>
</dbReference>
<dbReference type="InterPro" id="IPR011961">
    <property type="entry name" value="RimM"/>
</dbReference>
<dbReference type="PANTHER" id="PTHR33692:SF1">
    <property type="entry name" value="RIBOSOME MATURATION FACTOR RIMM"/>
    <property type="match status" value="1"/>
</dbReference>
<dbReference type="Proteomes" id="UP000253517">
    <property type="component" value="Unassembled WGS sequence"/>
</dbReference>
<comment type="similarity">
    <text evidence="5">Belongs to the RimM family.</text>
</comment>
<keyword evidence="1 5" id="KW-0963">Cytoplasm</keyword>
<dbReference type="InterPro" id="IPR056792">
    <property type="entry name" value="PRC_RimM"/>
</dbReference>
<dbReference type="GO" id="GO:0005840">
    <property type="term" value="C:ribosome"/>
    <property type="evidence" value="ECO:0007669"/>
    <property type="project" value="InterPro"/>
</dbReference>
<dbReference type="InterPro" id="IPR002676">
    <property type="entry name" value="RimM_N"/>
</dbReference>
<dbReference type="RefSeq" id="WP_114366453.1">
    <property type="nucleotide sequence ID" value="NZ_BHZF01000005.1"/>
</dbReference>